<comment type="caution">
    <text evidence="2">The sequence shown here is derived from an EMBL/GenBank/DDBJ whole genome shotgun (WGS) entry which is preliminary data.</text>
</comment>
<name>A0ABP8IDK6_9GAMM</name>
<feature type="chain" id="PRO_5046728097" evidence="1">
    <location>
        <begin position="22"/>
        <end position="163"/>
    </location>
</feature>
<dbReference type="Proteomes" id="UP001501011">
    <property type="component" value="Unassembled WGS sequence"/>
</dbReference>
<proteinExistence type="predicted"/>
<evidence type="ECO:0000313" key="2">
    <source>
        <dbReference type="EMBL" id="GAA4356526.1"/>
    </source>
</evidence>
<dbReference type="RefSeq" id="WP_345291582.1">
    <property type="nucleotide sequence ID" value="NZ_BAABFV010000001.1"/>
</dbReference>
<keyword evidence="1" id="KW-0732">Signal</keyword>
<organism evidence="2 3">
    <name type="scientific">Kangiella marina</name>
    <dbReference type="NCBI Taxonomy" id="1079178"/>
    <lineage>
        <taxon>Bacteria</taxon>
        <taxon>Pseudomonadati</taxon>
        <taxon>Pseudomonadota</taxon>
        <taxon>Gammaproteobacteria</taxon>
        <taxon>Kangiellales</taxon>
        <taxon>Kangiellaceae</taxon>
        <taxon>Kangiella</taxon>
    </lineage>
</organism>
<sequence>MIIKRIMILSSLLVISSSLQAASTPEDCAAITNDSKRLACYDNFLKKQKQQREEAAAKPEKPAEKREPVLTAEQKFGAEKLKDPAKKPKSVNQIRSQAVGTYKRWKKGLPVTLENGQVWEITDYRSTYYKVKDPIITIEKGMFSSYLLEVEGLNQRFKAKRIK</sequence>
<reference evidence="3" key="1">
    <citation type="journal article" date="2019" name="Int. J. Syst. Evol. Microbiol.">
        <title>The Global Catalogue of Microorganisms (GCM) 10K type strain sequencing project: providing services to taxonomists for standard genome sequencing and annotation.</title>
        <authorList>
            <consortium name="The Broad Institute Genomics Platform"/>
            <consortium name="The Broad Institute Genome Sequencing Center for Infectious Disease"/>
            <person name="Wu L."/>
            <person name="Ma J."/>
        </authorList>
    </citation>
    <scope>NUCLEOTIDE SEQUENCE [LARGE SCALE GENOMIC DNA]</scope>
    <source>
        <strain evidence="3">JCM 17728</strain>
    </source>
</reference>
<protein>
    <submittedName>
        <fullName evidence="2">Uncharacterized protein</fullName>
    </submittedName>
</protein>
<keyword evidence="3" id="KW-1185">Reference proteome</keyword>
<dbReference type="EMBL" id="BAABFV010000001">
    <property type="protein sequence ID" value="GAA4356526.1"/>
    <property type="molecule type" value="Genomic_DNA"/>
</dbReference>
<feature type="signal peptide" evidence="1">
    <location>
        <begin position="1"/>
        <end position="21"/>
    </location>
</feature>
<gene>
    <name evidence="2" type="ORF">GCM10023151_04530</name>
</gene>
<evidence type="ECO:0000256" key="1">
    <source>
        <dbReference type="SAM" id="SignalP"/>
    </source>
</evidence>
<accession>A0ABP8IDK6</accession>
<evidence type="ECO:0000313" key="3">
    <source>
        <dbReference type="Proteomes" id="UP001501011"/>
    </source>
</evidence>